<name>A0A1H3SCQ7_9MICO</name>
<accession>A0A1H3SCQ7</accession>
<dbReference type="Pfam" id="PF06224">
    <property type="entry name" value="AlkZ-like"/>
    <property type="match status" value="1"/>
</dbReference>
<dbReference type="OrthoDB" id="9787207at2"/>
<protein>
    <recommendedName>
        <fullName evidence="3">Winged helix-turn-helix domain-containing protein</fullName>
    </recommendedName>
</protein>
<dbReference type="InterPro" id="IPR009351">
    <property type="entry name" value="AlkZ-like"/>
</dbReference>
<dbReference type="Proteomes" id="UP000198891">
    <property type="component" value="Unassembled WGS sequence"/>
</dbReference>
<dbReference type="PANTHER" id="PTHR30528">
    <property type="entry name" value="CYTOPLASMIC PROTEIN"/>
    <property type="match status" value="1"/>
</dbReference>
<sequence>MVETISPALARRVALAAQGFGAPRVAQPGTRQFGLLLRRLGLLQIDSVNVYERSHYQPVFARLGGYDKALLDKLTYGRGVTEYWAHEASFLPIETLPLMEWRKADYRDYYASHPESWGASNPETMAWLLAELEAKGPLRASDIEHESNKRQGPWWGWSDVKRGLETMFRQGDVVSAGRIRFERAYALPEQVLPPAVLNTTVPRTEAVRELVSISARAHGIGTAKDLADYFRLKQVDAQPAIDSLVESGELLPVTVDGWNRKAWLHRDARLPRRLSAAALLSPFDPVVWERDRALRLFDFHYRIEIYTPQPKRVFGYYVLPVLIDDRIPARVDLKSDRQAGVLRVQAAWAEPGLLPDDVPRIAQLLRDAARWQGLPGDVEVMARGTLADALRAELAAI</sequence>
<dbReference type="EMBL" id="FNPZ01000003">
    <property type="protein sequence ID" value="SDZ35497.1"/>
    <property type="molecule type" value="Genomic_DNA"/>
</dbReference>
<evidence type="ECO:0000313" key="1">
    <source>
        <dbReference type="EMBL" id="SDZ35497.1"/>
    </source>
</evidence>
<proteinExistence type="predicted"/>
<keyword evidence="2" id="KW-1185">Reference proteome</keyword>
<reference evidence="1 2" key="1">
    <citation type="submission" date="2016-10" db="EMBL/GenBank/DDBJ databases">
        <authorList>
            <person name="de Groot N.N."/>
        </authorList>
    </citation>
    <scope>NUCLEOTIDE SEQUENCE [LARGE SCALE GENOMIC DNA]</scope>
    <source>
        <strain evidence="1 2">CGMCC 4.3491</strain>
    </source>
</reference>
<dbReference type="PANTHER" id="PTHR30528:SF0">
    <property type="entry name" value="CYTOPLASMIC PROTEIN"/>
    <property type="match status" value="1"/>
</dbReference>
<evidence type="ECO:0008006" key="3">
    <source>
        <dbReference type="Google" id="ProtNLM"/>
    </source>
</evidence>
<evidence type="ECO:0000313" key="2">
    <source>
        <dbReference type="Proteomes" id="UP000198891"/>
    </source>
</evidence>
<dbReference type="AlphaFoldDB" id="A0A1H3SCQ7"/>
<organism evidence="1 2">
    <name type="scientific">Herbiconiux ginsengi</name>
    <dbReference type="NCBI Taxonomy" id="381665"/>
    <lineage>
        <taxon>Bacteria</taxon>
        <taxon>Bacillati</taxon>
        <taxon>Actinomycetota</taxon>
        <taxon>Actinomycetes</taxon>
        <taxon>Micrococcales</taxon>
        <taxon>Microbacteriaceae</taxon>
        <taxon>Herbiconiux</taxon>
    </lineage>
</organism>
<gene>
    <name evidence="1" type="ORF">SAMN05216554_3479</name>
</gene>
<dbReference type="RefSeq" id="WP_092556007.1">
    <property type="nucleotide sequence ID" value="NZ_FNPZ01000003.1"/>
</dbReference>
<dbReference type="STRING" id="381665.SAMN05216554_3479"/>